<dbReference type="Proteomes" id="UP000616885">
    <property type="component" value="Unassembled WGS sequence"/>
</dbReference>
<dbReference type="Pfam" id="PF08588">
    <property type="entry name" value="Duc1"/>
    <property type="match status" value="1"/>
</dbReference>
<dbReference type="PANTHER" id="PTHR34826:SF2">
    <property type="entry name" value="UPF0590 PROTEIN C409.17C"/>
    <property type="match status" value="1"/>
</dbReference>
<gene>
    <name evidence="2" type="ORF">IM811_010968</name>
</gene>
<sequence length="209" mass="23263">MGIVRWWVDPGLDGDAYADRPYLYGPALSSFNALHVGEGEFDPARGGIWVEEGGDEDARAGAGAPADRKARMKWALSEAAKESWVWEYGRTYALDFFNPYLDFANLALRLPGFHLPIMKYWDGQGLRYVLRNRATGEVYMTVCFTLYLKEDVNEDGTLKEGVDGSETSVIAKVESGGDEEFDEEAALKEAAEKLQIKDEPTKTSSDDLD</sequence>
<dbReference type="EMBL" id="JADCTT010000003">
    <property type="protein sequence ID" value="KAF9755527.1"/>
    <property type="molecule type" value="Genomic_DNA"/>
</dbReference>
<feature type="domain" description="Domain of unknown function at the cortex 1" evidence="1">
    <location>
        <begin position="1"/>
        <end position="146"/>
    </location>
</feature>
<organism evidence="2 3">
    <name type="scientific">Bionectria ochroleuca</name>
    <name type="common">Gliocladium roseum</name>
    <dbReference type="NCBI Taxonomy" id="29856"/>
    <lineage>
        <taxon>Eukaryota</taxon>
        <taxon>Fungi</taxon>
        <taxon>Dikarya</taxon>
        <taxon>Ascomycota</taxon>
        <taxon>Pezizomycotina</taxon>
        <taxon>Sordariomycetes</taxon>
        <taxon>Hypocreomycetidae</taxon>
        <taxon>Hypocreales</taxon>
        <taxon>Bionectriaceae</taxon>
        <taxon>Clonostachys</taxon>
    </lineage>
</organism>
<proteinExistence type="predicted"/>
<evidence type="ECO:0000259" key="1">
    <source>
        <dbReference type="Pfam" id="PF08588"/>
    </source>
</evidence>
<name>A0A8H7NGJ7_BIOOC</name>
<dbReference type="InterPro" id="IPR013897">
    <property type="entry name" value="Duc1"/>
</dbReference>
<accession>A0A8H7NGJ7</accession>
<evidence type="ECO:0000313" key="3">
    <source>
        <dbReference type="Proteomes" id="UP000616885"/>
    </source>
</evidence>
<reference evidence="2" key="1">
    <citation type="submission" date="2020-10" db="EMBL/GenBank/DDBJ databases">
        <title>High-Quality Genome Resource of Clonostachys rosea strain S41 by Oxford Nanopore Long-Read Sequencing.</title>
        <authorList>
            <person name="Wang H."/>
        </authorList>
    </citation>
    <scope>NUCLEOTIDE SEQUENCE</scope>
    <source>
        <strain evidence="2">S41</strain>
    </source>
</reference>
<dbReference type="PANTHER" id="PTHR34826">
    <property type="entry name" value="UPF0590 PROTEIN C409.17C"/>
    <property type="match status" value="1"/>
</dbReference>
<comment type="caution">
    <text evidence="2">The sequence shown here is derived from an EMBL/GenBank/DDBJ whole genome shotgun (WGS) entry which is preliminary data.</text>
</comment>
<protein>
    <recommendedName>
        <fullName evidence="1">Domain of unknown function at the cortex 1 domain-containing protein</fullName>
    </recommendedName>
</protein>
<evidence type="ECO:0000313" key="2">
    <source>
        <dbReference type="EMBL" id="KAF9755527.1"/>
    </source>
</evidence>
<dbReference type="AlphaFoldDB" id="A0A8H7NGJ7"/>